<dbReference type="OMA" id="FTIARYC"/>
<reference evidence="2 3" key="3">
    <citation type="journal article" date="2010" name="BMC Genomics">
        <title>Transcriptome sequencing and comparative analysis of cucumber flowers with different sex types.</title>
        <authorList>
            <person name="Guo S."/>
            <person name="Zheng Y."/>
            <person name="Joung J.G."/>
            <person name="Liu S."/>
            <person name="Zhang Z."/>
            <person name="Crasta O.R."/>
            <person name="Sobral B.W."/>
            <person name="Xu Y."/>
            <person name="Huang S."/>
            <person name="Fei Z."/>
        </authorList>
    </citation>
    <scope>NUCLEOTIDE SEQUENCE [LARGE SCALE GENOMIC DNA]</scope>
    <source>
        <strain evidence="3">cv. 9930</strain>
    </source>
</reference>
<dbReference type="AlphaFoldDB" id="A0A0A0LJD9"/>
<accession>A0A0A0LJD9</accession>
<dbReference type="Gramene" id="KGN61980">
    <property type="protein sequence ID" value="KGN61980"/>
    <property type="gene ID" value="Csa_2G279175"/>
</dbReference>
<gene>
    <name evidence="2" type="ORF">Csa_2G279175</name>
</gene>
<keyword evidence="1" id="KW-1133">Transmembrane helix</keyword>
<proteinExistence type="predicted"/>
<dbReference type="Gene3D" id="3.80.10.10">
    <property type="entry name" value="Ribonuclease Inhibitor"/>
    <property type="match status" value="1"/>
</dbReference>
<feature type="transmembrane region" description="Helical" evidence="1">
    <location>
        <begin position="6"/>
        <end position="31"/>
    </location>
</feature>
<reference evidence="2 3" key="4">
    <citation type="journal article" date="2011" name="BMC Genomics">
        <title>RNA-Seq improves annotation of protein-coding genes in the cucumber genome.</title>
        <authorList>
            <person name="Li Z."/>
            <person name="Zhang Z."/>
            <person name="Yan P."/>
            <person name="Huang S."/>
            <person name="Fei Z."/>
            <person name="Lin K."/>
        </authorList>
    </citation>
    <scope>NUCLEOTIDE SEQUENCE [LARGE SCALE GENOMIC DNA]</scope>
    <source>
        <strain evidence="3">cv. 9930</strain>
    </source>
</reference>
<organism evidence="2 3">
    <name type="scientific">Cucumis sativus</name>
    <name type="common">Cucumber</name>
    <dbReference type="NCBI Taxonomy" id="3659"/>
    <lineage>
        <taxon>Eukaryota</taxon>
        <taxon>Viridiplantae</taxon>
        <taxon>Streptophyta</taxon>
        <taxon>Embryophyta</taxon>
        <taxon>Tracheophyta</taxon>
        <taxon>Spermatophyta</taxon>
        <taxon>Magnoliopsida</taxon>
        <taxon>eudicotyledons</taxon>
        <taxon>Gunneridae</taxon>
        <taxon>Pentapetalae</taxon>
        <taxon>rosids</taxon>
        <taxon>fabids</taxon>
        <taxon>Cucurbitales</taxon>
        <taxon>Cucurbitaceae</taxon>
        <taxon>Benincaseae</taxon>
        <taxon>Cucumis</taxon>
    </lineage>
</organism>
<evidence type="ECO:0000313" key="2">
    <source>
        <dbReference type="EMBL" id="KGN61980.1"/>
    </source>
</evidence>
<keyword evidence="3" id="KW-1185">Reference proteome</keyword>
<dbReference type="InterPro" id="IPR006553">
    <property type="entry name" value="Leu-rich_rpt_Cys-con_subtyp"/>
</dbReference>
<dbReference type="PANTHER" id="PTHR13318">
    <property type="entry name" value="PARTNER OF PAIRED, ISOFORM B-RELATED"/>
    <property type="match status" value="1"/>
</dbReference>
<dbReference type="SUPFAM" id="SSF52047">
    <property type="entry name" value="RNI-like"/>
    <property type="match status" value="1"/>
</dbReference>
<dbReference type="EMBL" id="CM002923">
    <property type="protein sequence ID" value="KGN61980.1"/>
    <property type="molecule type" value="Genomic_DNA"/>
</dbReference>
<protein>
    <submittedName>
        <fullName evidence="2">Uncharacterized protein</fullName>
    </submittedName>
</protein>
<reference evidence="2 3" key="1">
    <citation type="journal article" date="2009" name="Nat. Genet.">
        <title>The genome of the cucumber, Cucumis sativus L.</title>
        <authorList>
            <person name="Huang S."/>
            <person name="Li R."/>
            <person name="Zhang Z."/>
            <person name="Li L."/>
            <person name="Gu X."/>
            <person name="Fan W."/>
            <person name="Lucas W.J."/>
            <person name="Wang X."/>
            <person name="Xie B."/>
            <person name="Ni P."/>
            <person name="Ren Y."/>
            <person name="Zhu H."/>
            <person name="Li J."/>
            <person name="Lin K."/>
            <person name="Jin W."/>
            <person name="Fei Z."/>
            <person name="Li G."/>
            <person name="Staub J."/>
            <person name="Kilian A."/>
            <person name="van der Vossen E.A."/>
            <person name="Wu Y."/>
            <person name="Guo J."/>
            <person name="He J."/>
            <person name="Jia Z."/>
            <person name="Ren Y."/>
            <person name="Tian G."/>
            <person name="Lu Y."/>
            <person name="Ruan J."/>
            <person name="Qian W."/>
            <person name="Wang M."/>
            <person name="Huang Q."/>
            <person name="Li B."/>
            <person name="Xuan Z."/>
            <person name="Cao J."/>
            <person name="Asan"/>
            <person name="Wu Z."/>
            <person name="Zhang J."/>
            <person name="Cai Q."/>
            <person name="Bai Y."/>
            <person name="Zhao B."/>
            <person name="Han Y."/>
            <person name="Li Y."/>
            <person name="Li X."/>
            <person name="Wang S."/>
            <person name="Shi Q."/>
            <person name="Liu S."/>
            <person name="Cho W.K."/>
            <person name="Kim J.Y."/>
            <person name="Xu Y."/>
            <person name="Heller-Uszynska K."/>
            <person name="Miao H."/>
            <person name="Cheng Z."/>
            <person name="Zhang S."/>
            <person name="Wu J."/>
            <person name="Yang Y."/>
            <person name="Kang H."/>
            <person name="Li M."/>
            <person name="Liang H."/>
            <person name="Ren X."/>
            <person name="Shi Z."/>
            <person name="Wen M."/>
            <person name="Jian M."/>
            <person name="Yang H."/>
            <person name="Zhang G."/>
            <person name="Yang Z."/>
            <person name="Chen R."/>
            <person name="Liu S."/>
            <person name="Li J."/>
            <person name="Ma L."/>
            <person name="Liu H."/>
            <person name="Zhou Y."/>
            <person name="Zhao J."/>
            <person name="Fang X."/>
            <person name="Li G."/>
            <person name="Fang L."/>
            <person name="Li Y."/>
            <person name="Liu D."/>
            <person name="Zheng H."/>
            <person name="Zhang Y."/>
            <person name="Qin N."/>
            <person name="Li Z."/>
            <person name="Yang G."/>
            <person name="Yang S."/>
            <person name="Bolund L."/>
            <person name="Kristiansen K."/>
            <person name="Zheng H."/>
            <person name="Li S."/>
            <person name="Zhang X."/>
            <person name="Yang H."/>
            <person name="Wang J."/>
            <person name="Sun R."/>
            <person name="Zhang B."/>
            <person name="Jiang S."/>
            <person name="Wang J."/>
            <person name="Du Y."/>
            <person name="Li S."/>
        </authorList>
    </citation>
    <scope>NUCLEOTIDE SEQUENCE [LARGE SCALE GENOMIC DNA]</scope>
    <source>
        <strain evidence="3">cv. 9930</strain>
    </source>
</reference>
<evidence type="ECO:0000256" key="1">
    <source>
        <dbReference type="SAM" id="Phobius"/>
    </source>
</evidence>
<dbReference type="InterPro" id="IPR032675">
    <property type="entry name" value="LRR_dom_sf"/>
</dbReference>
<keyword evidence="1" id="KW-0812">Transmembrane</keyword>
<name>A0A0A0LJD9_CUCSA</name>
<dbReference type="SMART" id="SM00367">
    <property type="entry name" value="LRR_CC"/>
    <property type="match status" value="2"/>
</dbReference>
<reference evidence="2 3" key="2">
    <citation type="journal article" date="2009" name="PLoS ONE">
        <title>An integrated genetic and cytogenetic map of the cucumber genome.</title>
        <authorList>
            <person name="Ren Y."/>
            <person name="Zhang Z."/>
            <person name="Liu J."/>
            <person name="Staub J.E."/>
            <person name="Han Y."/>
            <person name="Cheng Z."/>
            <person name="Li X."/>
            <person name="Lu J."/>
            <person name="Miao H."/>
            <person name="Kang H."/>
            <person name="Xie B."/>
            <person name="Gu X."/>
            <person name="Wang X."/>
            <person name="Du Y."/>
            <person name="Jin W."/>
            <person name="Huang S."/>
        </authorList>
    </citation>
    <scope>NUCLEOTIDE SEQUENCE [LARGE SCALE GENOMIC DNA]</scope>
    <source>
        <strain evidence="3">cv. 9930</strain>
    </source>
</reference>
<keyword evidence="1" id="KW-0472">Membrane</keyword>
<sequence length="130" mass="14494">MLISPLYIFDVLSQLISIISTSFLVTLHFWLCSKISRANSLQNLNIGGTYITDISLLAIADNCPNLKTIVLWCCRLVTESGLLILVRNCHQLESINVWAMRVPIDCFVGLVAISPSLQIKSRSVLDSTWV</sequence>
<dbReference type="Proteomes" id="UP000029981">
    <property type="component" value="Chromosome 2"/>
</dbReference>
<evidence type="ECO:0000313" key="3">
    <source>
        <dbReference type="Proteomes" id="UP000029981"/>
    </source>
</evidence>